<dbReference type="SUPFAM" id="SSF101447">
    <property type="entry name" value="Formin homology 2 domain (FH2 domain)"/>
    <property type="match status" value="1"/>
</dbReference>
<proteinExistence type="predicted"/>
<gene>
    <name evidence="2" type="ORF">DPMN_109730</name>
</gene>
<comment type="caution">
    <text evidence="2">The sequence shown here is derived from an EMBL/GenBank/DDBJ whole genome shotgun (WGS) entry which is preliminary data.</text>
</comment>
<keyword evidence="3" id="KW-1185">Reference proteome</keyword>
<protein>
    <recommendedName>
        <fullName evidence="1">FH2 domain-containing protein</fullName>
    </recommendedName>
</protein>
<feature type="domain" description="FH2" evidence="1">
    <location>
        <begin position="1"/>
        <end position="52"/>
    </location>
</feature>
<organism evidence="2 3">
    <name type="scientific">Dreissena polymorpha</name>
    <name type="common">Zebra mussel</name>
    <name type="synonym">Mytilus polymorpha</name>
    <dbReference type="NCBI Taxonomy" id="45954"/>
    <lineage>
        <taxon>Eukaryota</taxon>
        <taxon>Metazoa</taxon>
        <taxon>Spiralia</taxon>
        <taxon>Lophotrochozoa</taxon>
        <taxon>Mollusca</taxon>
        <taxon>Bivalvia</taxon>
        <taxon>Autobranchia</taxon>
        <taxon>Heteroconchia</taxon>
        <taxon>Euheterodonta</taxon>
        <taxon>Imparidentia</taxon>
        <taxon>Neoheterodontei</taxon>
        <taxon>Myida</taxon>
        <taxon>Dreissenoidea</taxon>
        <taxon>Dreissenidae</taxon>
        <taxon>Dreissena</taxon>
    </lineage>
</organism>
<sequence>MSVNIFLKQFKEHNPKIVAMIREGNDTNIGNERLRGLQKILPDAEDVSIRMG</sequence>
<dbReference type="PANTHER" id="PTHR46345:SF8">
    <property type="entry name" value="FORMIN 3, ISOFORM B"/>
    <property type="match status" value="1"/>
</dbReference>
<dbReference type="PROSITE" id="PS51444">
    <property type="entry name" value="FH2"/>
    <property type="match status" value="1"/>
</dbReference>
<dbReference type="Proteomes" id="UP000828390">
    <property type="component" value="Unassembled WGS sequence"/>
</dbReference>
<reference evidence="2" key="2">
    <citation type="submission" date="2020-11" db="EMBL/GenBank/DDBJ databases">
        <authorList>
            <person name="McCartney M.A."/>
            <person name="Auch B."/>
            <person name="Kono T."/>
            <person name="Mallez S."/>
            <person name="Becker A."/>
            <person name="Gohl D.M."/>
            <person name="Silverstein K.A.T."/>
            <person name="Koren S."/>
            <person name="Bechman K.B."/>
            <person name="Herman A."/>
            <person name="Abrahante J.E."/>
            <person name="Garbe J."/>
        </authorList>
    </citation>
    <scope>NUCLEOTIDE SEQUENCE</scope>
    <source>
        <strain evidence="2">Duluth1</strain>
        <tissue evidence="2">Whole animal</tissue>
    </source>
</reference>
<accession>A0A9D4KAT1</accession>
<evidence type="ECO:0000259" key="1">
    <source>
        <dbReference type="PROSITE" id="PS51444"/>
    </source>
</evidence>
<evidence type="ECO:0000313" key="3">
    <source>
        <dbReference type="Proteomes" id="UP000828390"/>
    </source>
</evidence>
<name>A0A9D4KAT1_DREPO</name>
<evidence type="ECO:0000313" key="2">
    <source>
        <dbReference type="EMBL" id="KAH3836360.1"/>
    </source>
</evidence>
<reference evidence="2" key="1">
    <citation type="journal article" date="2019" name="bioRxiv">
        <title>The Genome of the Zebra Mussel, Dreissena polymorpha: A Resource for Invasive Species Research.</title>
        <authorList>
            <person name="McCartney M.A."/>
            <person name="Auch B."/>
            <person name="Kono T."/>
            <person name="Mallez S."/>
            <person name="Zhang Y."/>
            <person name="Obille A."/>
            <person name="Becker A."/>
            <person name="Abrahante J.E."/>
            <person name="Garbe J."/>
            <person name="Badalamenti J.P."/>
            <person name="Herman A."/>
            <person name="Mangelson H."/>
            <person name="Liachko I."/>
            <person name="Sullivan S."/>
            <person name="Sone E.D."/>
            <person name="Koren S."/>
            <person name="Silverstein K.A.T."/>
            <person name="Beckman K.B."/>
            <person name="Gohl D.M."/>
        </authorList>
    </citation>
    <scope>NUCLEOTIDE SEQUENCE</scope>
    <source>
        <strain evidence="2">Duluth1</strain>
        <tissue evidence="2">Whole animal</tissue>
    </source>
</reference>
<dbReference type="EMBL" id="JAIWYP010000004">
    <property type="protein sequence ID" value="KAH3836360.1"/>
    <property type="molecule type" value="Genomic_DNA"/>
</dbReference>
<dbReference type="InterPro" id="IPR015425">
    <property type="entry name" value="FH2_Formin"/>
</dbReference>
<dbReference type="PANTHER" id="PTHR46345">
    <property type="entry name" value="INVERTED FORMIN-2"/>
    <property type="match status" value="1"/>
</dbReference>
<dbReference type="AlphaFoldDB" id="A0A9D4KAT1"/>
<dbReference type="Gene3D" id="1.20.58.630">
    <property type="match status" value="1"/>
</dbReference>